<keyword evidence="2" id="KW-1185">Reference proteome</keyword>
<organism evidence="1 2">
    <name type="scientific">Cohnella fermenti</name>
    <dbReference type="NCBI Taxonomy" id="2565925"/>
    <lineage>
        <taxon>Bacteria</taxon>
        <taxon>Bacillati</taxon>
        <taxon>Bacillota</taxon>
        <taxon>Bacilli</taxon>
        <taxon>Bacillales</taxon>
        <taxon>Paenibacillaceae</taxon>
        <taxon>Cohnella</taxon>
    </lineage>
</organism>
<comment type="caution">
    <text evidence="1">The sequence shown here is derived from an EMBL/GenBank/DDBJ whole genome shotgun (WGS) entry which is preliminary data.</text>
</comment>
<dbReference type="PROSITE" id="PS51257">
    <property type="entry name" value="PROKAR_LIPOPROTEIN"/>
    <property type="match status" value="1"/>
</dbReference>
<sequence>MKLDTGRFGRLYVKNSIHGGNSGLSCRMYAKNRIKRRDCRQIRVDECEKPHKIAKTVPRAPHLHLHTPHPALHLCTSAPPHLRTPHPTPHLHLVPHIRTPQTASRRKREPCCRGPSGRVFLAVVPIPRPSGSNT</sequence>
<accession>A0A4S4CEP0</accession>
<protein>
    <submittedName>
        <fullName evidence="1">Uncharacterized protein</fullName>
    </submittedName>
</protein>
<gene>
    <name evidence="1" type="ORF">E6C55_00375</name>
</gene>
<evidence type="ECO:0000313" key="2">
    <source>
        <dbReference type="Proteomes" id="UP000310636"/>
    </source>
</evidence>
<dbReference type="EMBL" id="SSOB01000001">
    <property type="protein sequence ID" value="THF84475.1"/>
    <property type="molecule type" value="Genomic_DNA"/>
</dbReference>
<reference evidence="1 2" key="1">
    <citation type="submission" date="2019-04" db="EMBL/GenBank/DDBJ databases">
        <title>Cohnella sp. nov. isolated from preserved vegetables.</title>
        <authorList>
            <person name="Lin S.-Y."/>
            <person name="Hung M.-H."/>
            <person name="Young C.-C."/>
        </authorList>
    </citation>
    <scope>NUCLEOTIDE SEQUENCE [LARGE SCALE GENOMIC DNA]</scope>
    <source>
        <strain evidence="1 2">CC-MHH1044</strain>
    </source>
</reference>
<dbReference type="Proteomes" id="UP000310636">
    <property type="component" value="Unassembled WGS sequence"/>
</dbReference>
<proteinExistence type="predicted"/>
<evidence type="ECO:0000313" key="1">
    <source>
        <dbReference type="EMBL" id="THF84475.1"/>
    </source>
</evidence>
<name>A0A4S4CEP0_9BACL</name>
<dbReference type="AlphaFoldDB" id="A0A4S4CEP0"/>